<accession>A0A8S5LNK9</accession>
<name>A0A8S5LNK9_9CAUD</name>
<protein>
    <submittedName>
        <fullName evidence="1">Uncharacterized protein</fullName>
    </submittedName>
</protein>
<proteinExistence type="predicted"/>
<evidence type="ECO:0000313" key="1">
    <source>
        <dbReference type="EMBL" id="DAD71585.1"/>
    </source>
</evidence>
<dbReference type="EMBL" id="BK015884">
    <property type="protein sequence ID" value="DAD71585.1"/>
    <property type="molecule type" value="Genomic_DNA"/>
</dbReference>
<reference evidence="1" key="1">
    <citation type="journal article" date="2021" name="Proc. Natl. Acad. Sci. U.S.A.">
        <title>A Catalog of Tens of Thousands of Viruses from Human Metagenomes Reveals Hidden Associations with Chronic Diseases.</title>
        <authorList>
            <person name="Tisza M.J."/>
            <person name="Buck C.B."/>
        </authorList>
    </citation>
    <scope>NUCLEOTIDE SEQUENCE</scope>
    <source>
        <strain evidence="1">CtNNQ1</strain>
    </source>
</reference>
<organism evidence="1">
    <name type="scientific">Siphoviridae sp. ctNNQ1</name>
    <dbReference type="NCBI Taxonomy" id="2827571"/>
    <lineage>
        <taxon>Viruses</taxon>
        <taxon>Duplodnaviria</taxon>
        <taxon>Heunggongvirae</taxon>
        <taxon>Uroviricota</taxon>
        <taxon>Caudoviricetes</taxon>
    </lineage>
</organism>
<sequence>MCFVNNFTHKSLNIFCHVLERLINQCFLCLKKLKNSAKNEEFL</sequence>